<sequence length="131" mass="14115">MNVGNVLALGLFTIPPAPNPFGRAAEEPREPGIVDDVALGADELEGMLSVSVRSPPPCPPELGFCEGTTMGWVPLSAGIPASPNPRGISLSSHVGYRERKEPLPTPDRTSTFLSRPSSEWYTKKKQRLVTY</sequence>
<name>A0A0C9TZW4_PAXIN</name>
<reference evidence="2 3" key="1">
    <citation type="submission" date="2014-06" db="EMBL/GenBank/DDBJ databases">
        <authorList>
            <consortium name="DOE Joint Genome Institute"/>
            <person name="Kuo A."/>
            <person name="Kohler A."/>
            <person name="Nagy L.G."/>
            <person name="Floudas D."/>
            <person name="Copeland A."/>
            <person name="Barry K.W."/>
            <person name="Cichocki N."/>
            <person name="Veneault-Fourrey C."/>
            <person name="LaButti K."/>
            <person name="Lindquist E.A."/>
            <person name="Lipzen A."/>
            <person name="Lundell T."/>
            <person name="Morin E."/>
            <person name="Murat C."/>
            <person name="Sun H."/>
            <person name="Tunlid A."/>
            <person name="Henrissat B."/>
            <person name="Grigoriev I.V."/>
            <person name="Hibbett D.S."/>
            <person name="Martin F."/>
            <person name="Nordberg H.P."/>
            <person name="Cantor M.N."/>
            <person name="Hua S.X."/>
        </authorList>
    </citation>
    <scope>NUCLEOTIDE SEQUENCE [LARGE SCALE GENOMIC DNA]</scope>
    <source>
        <strain evidence="2 3">ATCC 200175</strain>
    </source>
</reference>
<dbReference type="EMBL" id="KN819359">
    <property type="protein sequence ID" value="KIJ12861.1"/>
    <property type="molecule type" value="Genomic_DNA"/>
</dbReference>
<dbReference type="HOGENOM" id="CLU_1928273_0_0_1"/>
<evidence type="ECO:0000313" key="2">
    <source>
        <dbReference type="EMBL" id="KIJ12861.1"/>
    </source>
</evidence>
<accession>A0A0C9TZW4</accession>
<feature type="region of interest" description="Disordered" evidence="1">
    <location>
        <begin position="96"/>
        <end position="116"/>
    </location>
</feature>
<feature type="compositionally biased region" description="Polar residues" evidence="1">
    <location>
        <begin position="107"/>
        <end position="116"/>
    </location>
</feature>
<organism evidence="2 3">
    <name type="scientific">Paxillus involutus ATCC 200175</name>
    <dbReference type="NCBI Taxonomy" id="664439"/>
    <lineage>
        <taxon>Eukaryota</taxon>
        <taxon>Fungi</taxon>
        <taxon>Dikarya</taxon>
        <taxon>Basidiomycota</taxon>
        <taxon>Agaricomycotina</taxon>
        <taxon>Agaricomycetes</taxon>
        <taxon>Agaricomycetidae</taxon>
        <taxon>Boletales</taxon>
        <taxon>Paxilineae</taxon>
        <taxon>Paxillaceae</taxon>
        <taxon>Paxillus</taxon>
    </lineage>
</organism>
<evidence type="ECO:0000256" key="1">
    <source>
        <dbReference type="SAM" id="MobiDB-lite"/>
    </source>
</evidence>
<reference evidence="3" key="2">
    <citation type="submission" date="2015-01" db="EMBL/GenBank/DDBJ databases">
        <title>Evolutionary Origins and Diversification of the Mycorrhizal Mutualists.</title>
        <authorList>
            <consortium name="DOE Joint Genome Institute"/>
            <consortium name="Mycorrhizal Genomics Consortium"/>
            <person name="Kohler A."/>
            <person name="Kuo A."/>
            <person name="Nagy L.G."/>
            <person name="Floudas D."/>
            <person name="Copeland A."/>
            <person name="Barry K.W."/>
            <person name="Cichocki N."/>
            <person name="Veneault-Fourrey C."/>
            <person name="LaButti K."/>
            <person name="Lindquist E.A."/>
            <person name="Lipzen A."/>
            <person name="Lundell T."/>
            <person name="Morin E."/>
            <person name="Murat C."/>
            <person name="Riley R."/>
            <person name="Ohm R."/>
            <person name="Sun H."/>
            <person name="Tunlid A."/>
            <person name="Henrissat B."/>
            <person name="Grigoriev I.V."/>
            <person name="Hibbett D.S."/>
            <person name="Martin F."/>
        </authorList>
    </citation>
    <scope>NUCLEOTIDE SEQUENCE [LARGE SCALE GENOMIC DNA]</scope>
    <source>
        <strain evidence="3">ATCC 200175</strain>
    </source>
</reference>
<keyword evidence="3" id="KW-1185">Reference proteome</keyword>
<protein>
    <submittedName>
        <fullName evidence="2">Uncharacterized protein</fullName>
    </submittedName>
</protein>
<gene>
    <name evidence="2" type="ORF">PAXINDRAFT_14419</name>
</gene>
<evidence type="ECO:0000313" key="3">
    <source>
        <dbReference type="Proteomes" id="UP000053647"/>
    </source>
</evidence>
<dbReference type="Proteomes" id="UP000053647">
    <property type="component" value="Unassembled WGS sequence"/>
</dbReference>
<proteinExistence type="predicted"/>
<dbReference type="AlphaFoldDB" id="A0A0C9TZW4"/>